<dbReference type="SUPFAM" id="SSF53474">
    <property type="entry name" value="alpha/beta-Hydrolases"/>
    <property type="match status" value="1"/>
</dbReference>
<sequence length="322" mass="34120">MAYTLDPELAAVLRVLAEQSGPTPPPPPERDDWRALRARGTASMAWLASLLPAYPSGYPLVKAVSHTVRSRDGAEILVRWYEKADSTPGSAVVYAHGGGMIAGSVDLYDSVIAGYVEATGVPFLSVDYRLAPDGATGTGPVEDVFAALAWLSERSAGFGVDPGRIAVMGDSAGGGLAAGTAVLARDRGIPPARQILLYPMLDDRNLTPDPLLSPYVAWTWDDNWTGWHALLGEAFGTDDVPPAAAPARVASVEGLAPAYVEVGELDIFRAEAVGYAQRLADADVPAELHVHSGAIHEYDRLAPDSLLARRAMADRRRVISAL</sequence>
<keyword evidence="1 3" id="KW-0378">Hydrolase</keyword>
<protein>
    <submittedName>
        <fullName evidence="3">Alpha/beta hydrolase fold domain-containing protein</fullName>
    </submittedName>
</protein>
<dbReference type="Gene3D" id="3.40.50.1820">
    <property type="entry name" value="alpha/beta hydrolase"/>
    <property type="match status" value="1"/>
</dbReference>
<dbReference type="RefSeq" id="WP_311034323.1">
    <property type="nucleotide sequence ID" value="NZ_CP117522.1"/>
</dbReference>
<evidence type="ECO:0000313" key="3">
    <source>
        <dbReference type="EMBL" id="WNE94924.1"/>
    </source>
</evidence>
<evidence type="ECO:0000259" key="2">
    <source>
        <dbReference type="Pfam" id="PF07859"/>
    </source>
</evidence>
<gene>
    <name evidence="3" type="ORF">PS467_05965</name>
</gene>
<proteinExistence type="predicted"/>
<dbReference type="Proteomes" id="UP001305606">
    <property type="component" value="Chromosome"/>
</dbReference>
<name>A0ABY9UQU6_9ACTN</name>
<dbReference type="EMBL" id="CP117522">
    <property type="protein sequence ID" value="WNE94924.1"/>
    <property type="molecule type" value="Genomic_DNA"/>
</dbReference>
<evidence type="ECO:0000313" key="4">
    <source>
        <dbReference type="Proteomes" id="UP001305606"/>
    </source>
</evidence>
<accession>A0ABY9UQU6</accession>
<dbReference type="Pfam" id="PF07859">
    <property type="entry name" value="Abhydrolase_3"/>
    <property type="match status" value="1"/>
</dbReference>
<dbReference type="GO" id="GO:0016787">
    <property type="term" value="F:hydrolase activity"/>
    <property type="evidence" value="ECO:0007669"/>
    <property type="project" value="UniProtKB-KW"/>
</dbReference>
<dbReference type="InterPro" id="IPR029058">
    <property type="entry name" value="AB_hydrolase_fold"/>
</dbReference>
<feature type="domain" description="Alpha/beta hydrolase fold-3" evidence="2">
    <location>
        <begin position="92"/>
        <end position="298"/>
    </location>
</feature>
<reference evidence="3 4" key="1">
    <citation type="submission" date="2023-02" db="EMBL/GenBank/DDBJ databases">
        <title>Streptomyces sp. SCA4-21 with antifungal activity against Fusarium oxysporum f. sp. cubense, Streptomyces sp. SCA2-17 with antifungal activity against Fusarium oxysporum f. sp. cubense.</title>
        <authorList>
            <person name="Qi D."/>
        </authorList>
    </citation>
    <scope>NUCLEOTIDE SEQUENCE [LARGE SCALE GENOMIC DNA]</scope>
    <source>
        <strain evidence="3 4">SCA4-21</strain>
    </source>
</reference>
<evidence type="ECO:0000256" key="1">
    <source>
        <dbReference type="ARBA" id="ARBA00022801"/>
    </source>
</evidence>
<dbReference type="InterPro" id="IPR013094">
    <property type="entry name" value="AB_hydrolase_3"/>
</dbReference>
<dbReference type="InterPro" id="IPR050300">
    <property type="entry name" value="GDXG_lipolytic_enzyme"/>
</dbReference>
<dbReference type="PANTHER" id="PTHR48081:SF8">
    <property type="entry name" value="ALPHA_BETA HYDROLASE FOLD-3 DOMAIN-CONTAINING PROTEIN-RELATED"/>
    <property type="match status" value="1"/>
</dbReference>
<organism evidence="3 4">
    <name type="scientific">Streptomyces luomodiensis</name>
    <dbReference type="NCBI Taxonomy" id="3026192"/>
    <lineage>
        <taxon>Bacteria</taxon>
        <taxon>Bacillati</taxon>
        <taxon>Actinomycetota</taxon>
        <taxon>Actinomycetes</taxon>
        <taxon>Kitasatosporales</taxon>
        <taxon>Streptomycetaceae</taxon>
        <taxon>Streptomyces</taxon>
    </lineage>
</organism>
<dbReference type="PANTHER" id="PTHR48081">
    <property type="entry name" value="AB HYDROLASE SUPERFAMILY PROTEIN C4A8.06C"/>
    <property type="match status" value="1"/>
</dbReference>
<keyword evidence="4" id="KW-1185">Reference proteome</keyword>